<protein>
    <recommendedName>
        <fullName evidence="2">RRXRR domain-containing protein</fullName>
    </recommendedName>
</protein>
<evidence type="ECO:0000313" key="3">
    <source>
        <dbReference type="EMBL" id="OKY77417.1"/>
    </source>
</evidence>
<dbReference type="InterPro" id="IPR047693">
    <property type="entry name" value="RNA-guided_IscB-like"/>
</dbReference>
<dbReference type="Pfam" id="PF14239">
    <property type="entry name" value="RRXRR"/>
    <property type="match status" value="1"/>
</dbReference>
<reference evidence="3" key="1">
    <citation type="submission" date="2016-12" db="EMBL/GenBank/DDBJ databases">
        <title>Discovery of methanogenic haloarchaea.</title>
        <authorList>
            <person name="Sorokin D.Y."/>
            <person name="Makarova K.S."/>
            <person name="Abbas B."/>
            <person name="Ferrer M."/>
            <person name="Golyshin P.N."/>
        </authorList>
    </citation>
    <scope>NUCLEOTIDE SEQUENCE [LARGE SCALE GENOMIC DNA]</scope>
    <source>
        <strain evidence="3">HMET1</strain>
    </source>
</reference>
<evidence type="ECO:0000259" key="2">
    <source>
        <dbReference type="Pfam" id="PF14239"/>
    </source>
</evidence>
<accession>A0A1Q6DSV9</accession>
<feature type="region of interest" description="Disordered" evidence="1">
    <location>
        <begin position="60"/>
        <end position="81"/>
    </location>
</feature>
<keyword evidence="4" id="KW-1185">Reference proteome</keyword>
<feature type="domain" description="RRXRR" evidence="2">
    <location>
        <begin position="2"/>
        <end position="144"/>
    </location>
</feature>
<sequence>MERTPLTIRLNYKIKGKKNKEKVTLGMDPGYSKVGFSVVAENEELIAGELEPRNDISKKLDKRRKYRRQRRSRNTRYREPRFDNRERENGWLAPSIRHKKNTHIKLVKKLKEVLPIDEVVVKVAKFDQQKIQNPEISGVEYQQGTLQGYNVRNYLLEKFDHECAYCGKEDVPL</sequence>
<feature type="compositionally biased region" description="Basic residues" evidence="1">
    <location>
        <begin position="60"/>
        <end position="75"/>
    </location>
</feature>
<evidence type="ECO:0000256" key="1">
    <source>
        <dbReference type="SAM" id="MobiDB-lite"/>
    </source>
</evidence>
<comment type="caution">
    <text evidence="3">The sequence shown here is derived from an EMBL/GenBank/DDBJ whole genome shotgun (WGS) entry which is preliminary data.</text>
</comment>
<dbReference type="InParanoid" id="A0A1Q6DSV9"/>
<dbReference type="InterPro" id="IPR025938">
    <property type="entry name" value="RRXRR_dom"/>
</dbReference>
<name>A0A1Q6DSV9_METT1</name>
<dbReference type="NCBIfam" id="NF040563">
    <property type="entry name" value="guided_IscB"/>
    <property type="match status" value="1"/>
</dbReference>
<evidence type="ECO:0000313" key="4">
    <source>
        <dbReference type="Proteomes" id="UP000185744"/>
    </source>
</evidence>
<proteinExistence type="predicted"/>
<dbReference type="STRING" id="1903181.BTN85_2067"/>
<dbReference type="Proteomes" id="UP000185744">
    <property type="component" value="Unassembled WGS sequence"/>
</dbReference>
<organism evidence="3 4">
    <name type="scientific">Methanohalarchaeum thermophilum</name>
    <dbReference type="NCBI Taxonomy" id="1903181"/>
    <lineage>
        <taxon>Archaea</taxon>
        <taxon>Methanobacteriati</taxon>
        <taxon>Methanobacteriota</taxon>
        <taxon>Methanonatronarchaeia</taxon>
        <taxon>Methanonatronarchaeales</taxon>
        <taxon>Methanonatronarchaeaceae</taxon>
        <taxon>Candidatus Methanohalarchaeum</taxon>
    </lineage>
</organism>
<dbReference type="AlphaFoldDB" id="A0A1Q6DSV9"/>
<dbReference type="EMBL" id="MSDW01000002">
    <property type="protein sequence ID" value="OKY77417.1"/>
    <property type="molecule type" value="Genomic_DNA"/>
</dbReference>
<gene>
    <name evidence="3" type="ORF">BTN85_2067</name>
</gene>